<proteinExistence type="predicted"/>
<feature type="transmembrane region" description="Helical" evidence="1">
    <location>
        <begin position="56"/>
        <end position="74"/>
    </location>
</feature>
<name>A0A433A1G9_9FUNG</name>
<keyword evidence="1" id="KW-0472">Membrane</keyword>
<dbReference type="Proteomes" id="UP000268093">
    <property type="component" value="Unassembled WGS sequence"/>
</dbReference>
<dbReference type="AlphaFoldDB" id="A0A433A1G9"/>
<comment type="caution">
    <text evidence="2">The sequence shown here is derived from an EMBL/GenBank/DDBJ whole genome shotgun (WGS) entry which is preliminary data.</text>
</comment>
<reference evidence="2 3" key="1">
    <citation type="journal article" date="2018" name="New Phytol.">
        <title>Phylogenomics of Endogonaceae and evolution of mycorrhizas within Mucoromycota.</title>
        <authorList>
            <person name="Chang Y."/>
            <person name="Desiro A."/>
            <person name="Na H."/>
            <person name="Sandor L."/>
            <person name="Lipzen A."/>
            <person name="Clum A."/>
            <person name="Barry K."/>
            <person name="Grigoriev I.V."/>
            <person name="Martin F.M."/>
            <person name="Stajich J.E."/>
            <person name="Smith M.E."/>
            <person name="Bonito G."/>
            <person name="Spatafora J.W."/>
        </authorList>
    </citation>
    <scope>NUCLEOTIDE SEQUENCE [LARGE SCALE GENOMIC DNA]</scope>
    <source>
        <strain evidence="2 3">GMNB39</strain>
    </source>
</reference>
<dbReference type="OrthoDB" id="291792at2759"/>
<feature type="non-terminal residue" evidence="2">
    <location>
        <position position="136"/>
    </location>
</feature>
<dbReference type="EMBL" id="RBNI01020758">
    <property type="protein sequence ID" value="RUO96529.1"/>
    <property type="molecule type" value="Genomic_DNA"/>
</dbReference>
<keyword evidence="3" id="KW-1185">Reference proteome</keyword>
<organism evidence="2 3">
    <name type="scientific">Jimgerdemannia flammicorona</name>
    <dbReference type="NCBI Taxonomy" id="994334"/>
    <lineage>
        <taxon>Eukaryota</taxon>
        <taxon>Fungi</taxon>
        <taxon>Fungi incertae sedis</taxon>
        <taxon>Mucoromycota</taxon>
        <taxon>Mucoromycotina</taxon>
        <taxon>Endogonomycetes</taxon>
        <taxon>Endogonales</taxon>
        <taxon>Endogonaceae</taxon>
        <taxon>Jimgerdemannia</taxon>
    </lineage>
</organism>
<protein>
    <submittedName>
        <fullName evidence="2">Uncharacterized protein</fullName>
    </submittedName>
</protein>
<evidence type="ECO:0000313" key="2">
    <source>
        <dbReference type="EMBL" id="RUO96529.1"/>
    </source>
</evidence>
<gene>
    <name evidence="2" type="ORF">BC936DRAFT_141876</name>
</gene>
<evidence type="ECO:0000313" key="3">
    <source>
        <dbReference type="Proteomes" id="UP000268093"/>
    </source>
</evidence>
<sequence>MSVSTSWACLCAFQHILPEWFMATQNRFASPTFILPFRMGISPCACSPLFQRSPPILSFSIALNGFVGALWVLLETRGRQLDIGLYSLRMAIESAWRGMEKRGIVRGCKGGEAIYFGISMGCLMALMTTQKSAVSS</sequence>
<accession>A0A433A1G9</accession>
<keyword evidence="1" id="KW-1133">Transmembrane helix</keyword>
<keyword evidence="1" id="KW-0812">Transmembrane</keyword>
<evidence type="ECO:0000256" key="1">
    <source>
        <dbReference type="SAM" id="Phobius"/>
    </source>
</evidence>